<reference evidence="1 2" key="1">
    <citation type="journal article" date="2016" name="Nat. Commun.">
        <title>Thousands of microbial genomes shed light on interconnected biogeochemical processes in an aquifer system.</title>
        <authorList>
            <person name="Anantharaman K."/>
            <person name="Brown C.T."/>
            <person name="Hug L.A."/>
            <person name="Sharon I."/>
            <person name="Castelle C.J."/>
            <person name="Probst A.J."/>
            <person name="Thomas B.C."/>
            <person name="Singh A."/>
            <person name="Wilkins M.J."/>
            <person name="Karaoz U."/>
            <person name="Brodie E.L."/>
            <person name="Williams K.H."/>
            <person name="Hubbard S.S."/>
            <person name="Banfield J.F."/>
        </authorList>
    </citation>
    <scope>NUCLEOTIDE SEQUENCE [LARGE SCALE GENOMIC DNA]</scope>
</reference>
<dbReference type="InterPro" id="IPR035985">
    <property type="entry name" value="Ubiquitin-activating_enz"/>
</dbReference>
<dbReference type="STRING" id="1802485.A2V97_04420"/>
<accession>A0A1F7XLQ4</accession>
<sequence>MIYSTRPEFKHFSCESEKVDSDPLFWKFKVIDPHIDSGLGELLNLIGEYAIQERDISNRSYISGSSEITNLANFFESSSLPSDKEHLASLVVQKVRERTTYLSEEDIRETVEHGPLLEDYAFLIGRLKAYKQNPALLEQNSRFIFDPIKRRLDLYLGPDEHRLLAMSRVLGLIPFSAIERLRETKIRVMGASVAASTIETLVALGAENIVFYDYGFLDPAKMPQMPGGMGDFRNSGEPKVKALMELVQGRNPYGIFLGIPGKVLIPGEAKQSEFDVYLDEIIDDADLLIEVVDQYHIKAGTRAHSDKPIVFVADLGSDPIAGIEDPKLNLWFNREISDEDKARMSKIPASREEAIREGPRAIYLMVNKDLNDDHRLQFLLASLGLIPFWSQTPTSTRESAALASKLIIEWTQNSPVMGKNIHPNESPKTLIEMFNAKTSLNLRRICAELLDIPPSII</sequence>
<protein>
    <submittedName>
        <fullName evidence="1">Uncharacterized protein</fullName>
    </submittedName>
</protein>
<comment type="caution">
    <text evidence="1">The sequence shown here is derived from an EMBL/GenBank/DDBJ whole genome shotgun (WGS) entry which is preliminary data.</text>
</comment>
<organism evidence="1 2">
    <name type="scientific">Candidatus Woesebacteria bacterium RBG_16_42_24</name>
    <dbReference type="NCBI Taxonomy" id="1802485"/>
    <lineage>
        <taxon>Bacteria</taxon>
        <taxon>Candidatus Woeseibacteriota</taxon>
    </lineage>
</organism>
<evidence type="ECO:0000313" key="1">
    <source>
        <dbReference type="EMBL" id="OGM15982.1"/>
    </source>
</evidence>
<evidence type="ECO:0000313" key="2">
    <source>
        <dbReference type="Proteomes" id="UP000177382"/>
    </source>
</evidence>
<dbReference type="Gene3D" id="3.40.50.720">
    <property type="entry name" value="NAD(P)-binding Rossmann-like Domain"/>
    <property type="match status" value="1"/>
</dbReference>
<dbReference type="AlphaFoldDB" id="A0A1F7XLQ4"/>
<dbReference type="SUPFAM" id="SSF69572">
    <property type="entry name" value="Activating enzymes of the ubiquitin-like proteins"/>
    <property type="match status" value="1"/>
</dbReference>
<dbReference type="EMBL" id="MGFX01000001">
    <property type="protein sequence ID" value="OGM15982.1"/>
    <property type="molecule type" value="Genomic_DNA"/>
</dbReference>
<dbReference type="Proteomes" id="UP000177382">
    <property type="component" value="Unassembled WGS sequence"/>
</dbReference>
<name>A0A1F7XLQ4_9BACT</name>
<proteinExistence type="predicted"/>
<dbReference type="GO" id="GO:0008641">
    <property type="term" value="F:ubiquitin-like modifier activating enzyme activity"/>
    <property type="evidence" value="ECO:0007669"/>
    <property type="project" value="InterPro"/>
</dbReference>
<gene>
    <name evidence="1" type="ORF">A2V97_04420</name>
</gene>